<dbReference type="STRING" id="1802223.A2358_01640"/>
<dbReference type="InterPro" id="IPR011767">
    <property type="entry name" value="GLR_AS"/>
</dbReference>
<reference evidence="2 3" key="1">
    <citation type="journal article" date="2016" name="Nat. Commun.">
        <title>Thousands of microbial genomes shed light on interconnected biogeochemical processes in an aquifer system.</title>
        <authorList>
            <person name="Anantharaman K."/>
            <person name="Brown C.T."/>
            <person name="Hug L.A."/>
            <person name="Sharon I."/>
            <person name="Castelle C.J."/>
            <person name="Probst A.J."/>
            <person name="Thomas B.C."/>
            <person name="Singh A."/>
            <person name="Wilkins M.J."/>
            <person name="Karaoz U."/>
            <person name="Brodie E.L."/>
            <person name="Williams K.H."/>
            <person name="Hubbard S.S."/>
            <person name="Banfield J.F."/>
        </authorList>
    </citation>
    <scope>NUCLEOTIDE SEQUENCE [LARGE SCALE GENOMIC DNA]</scope>
</reference>
<name>A0A1G2IZX8_9BACT</name>
<dbReference type="InterPro" id="IPR036249">
    <property type="entry name" value="Thioredoxin-like_sf"/>
</dbReference>
<accession>A0A1G2IZX8</accession>
<sequence>MDKTPIITVILIILAGFLFWGFQSGFFIKNPGQTAQLPSGIVLFFGEECPHCKNVDDFISQNKIEDKVKFTRLEVPFAQKTSPQLVANAKLAIQLAQSCKLDASNGVGIPFLYDPPIGEAGGSGKCVIGDVDTINFFKNAADIK</sequence>
<comment type="caution">
    <text evidence="2">The sequence shown here is derived from an EMBL/GenBank/DDBJ whole genome shotgun (WGS) entry which is preliminary data.</text>
</comment>
<dbReference type="AlphaFoldDB" id="A0A1G2IZX8"/>
<keyword evidence="1" id="KW-0472">Membrane</keyword>
<gene>
    <name evidence="2" type="ORF">A2358_01640</name>
</gene>
<protein>
    <recommendedName>
        <fullName evidence="4">Thioredoxin domain-containing protein</fullName>
    </recommendedName>
</protein>
<dbReference type="SUPFAM" id="SSF52833">
    <property type="entry name" value="Thioredoxin-like"/>
    <property type="match status" value="1"/>
</dbReference>
<evidence type="ECO:0008006" key="4">
    <source>
        <dbReference type="Google" id="ProtNLM"/>
    </source>
</evidence>
<organism evidence="2 3">
    <name type="scientific">Candidatus Staskawiczbacteria bacterium RIFOXYB1_FULL_37_44</name>
    <dbReference type="NCBI Taxonomy" id="1802223"/>
    <lineage>
        <taxon>Bacteria</taxon>
        <taxon>Candidatus Staskawicziibacteriota</taxon>
    </lineage>
</organism>
<keyword evidence="1" id="KW-0812">Transmembrane</keyword>
<proteinExistence type="predicted"/>
<dbReference type="PROSITE" id="PS00195">
    <property type="entry name" value="GLUTAREDOXIN_1"/>
    <property type="match status" value="1"/>
</dbReference>
<evidence type="ECO:0000313" key="3">
    <source>
        <dbReference type="Proteomes" id="UP000178650"/>
    </source>
</evidence>
<dbReference type="EMBL" id="MHPJ01000001">
    <property type="protein sequence ID" value="OGZ79648.1"/>
    <property type="molecule type" value="Genomic_DNA"/>
</dbReference>
<evidence type="ECO:0000256" key="1">
    <source>
        <dbReference type="SAM" id="Phobius"/>
    </source>
</evidence>
<dbReference type="Gene3D" id="3.40.30.10">
    <property type="entry name" value="Glutaredoxin"/>
    <property type="match status" value="1"/>
</dbReference>
<feature type="transmembrane region" description="Helical" evidence="1">
    <location>
        <begin position="6"/>
        <end position="28"/>
    </location>
</feature>
<dbReference type="Proteomes" id="UP000178650">
    <property type="component" value="Unassembled WGS sequence"/>
</dbReference>
<keyword evidence="1" id="KW-1133">Transmembrane helix</keyword>
<evidence type="ECO:0000313" key="2">
    <source>
        <dbReference type="EMBL" id="OGZ79648.1"/>
    </source>
</evidence>